<evidence type="ECO:0000313" key="2">
    <source>
        <dbReference type="EMBL" id="TGY90253.1"/>
    </source>
</evidence>
<evidence type="ECO:0000313" key="3">
    <source>
        <dbReference type="Proteomes" id="UP000308054"/>
    </source>
</evidence>
<feature type="transmembrane region" description="Helical" evidence="1">
    <location>
        <begin position="41"/>
        <end position="58"/>
    </location>
</feature>
<dbReference type="Proteomes" id="UP000308054">
    <property type="component" value="Unassembled WGS sequence"/>
</dbReference>
<feature type="transmembrane region" description="Helical" evidence="1">
    <location>
        <begin position="12"/>
        <end position="29"/>
    </location>
</feature>
<accession>A0A4S2H3Z9</accession>
<organism evidence="2 3">
    <name type="scientific">Marinicauda algicola</name>
    <dbReference type="NCBI Taxonomy" id="2029849"/>
    <lineage>
        <taxon>Bacteria</taxon>
        <taxon>Pseudomonadati</taxon>
        <taxon>Pseudomonadota</taxon>
        <taxon>Alphaproteobacteria</taxon>
        <taxon>Maricaulales</taxon>
        <taxon>Maricaulaceae</taxon>
        <taxon>Marinicauda</taxon>
    </lineage>
</organism>
<sequence>MPWSAEILPASLGFAVAVSASTAIAALALRKLISRELTVQAELLAAGLLLTTLALHLLPETLSASPLAGAWFLLGFLAATLFAGAARAGSGAALWIGPALLAVHSFGDGAVHVTVAALPLSWASLPALIAHELPETLAAFVLLQRAGLAPGQAALGGFALAGMTTLTGGAAFGEFARQVDPAAIDALAAASAGVLLHVVTGHLLRPFQERPSAGAAGALTLGLTAGLSLSLLVTGGHPVHAHAAAGPDFRPFPPEREIHHAID</sequence>
<dbReference type="EMBL" id="SRXW01000001">
    <property type="protein sequence ID" value="TGY90253.1"/>
    <property type="molecule type" value="Genomic_DNA"/>
</dbReference>
<feature type="transmembrane region" description="Helical" evidence="1">
    <location>
        <begin position="215"/>
        <end position="233"/>
    </location>
</feature>
<proteinExistence type="predicted"/>
<feature type="transmembrane region" description="Helical" evidence="1">
    <location>
        <begin position="184"/>
        <end position="203"/>
    </location>
</feature>
<keyword evidence="1" id="KW-0472">Membrane</keyword>
<feature type="transmembrane region" description="Helical" evidence="1">
    <location>
        <begin position="70"/>
        <end position="97"/>
    </location>
</feature>
<feature type="transmembrane region" description="Helical" evidence="1">
    <location>
        <begin position="149"/>
        <end position="172"/>
    </location>
</feature>
<name>A0A4S2H3Z9_9PROT</name>
<evidence type="ECO:0008006" key="4">
    <source>
        <dbReference type="Google" id="ProtNLM"/>
    </source>
</evidence>
<gene>
    <name evidence="2" type="ORF">E5163_03785</name>
</gene>
<keyword evidence="3" id="KW-1185">Reference proteome</keyword>
<dbReference type="RefSeq" id="WP_135994751.1">
    <property type="nucleotide sequence ID" value="NZ_CP071057.1"/>
</dbReference>
<dbReference type="AlphaFoldDB" id="A0A4S2H3Z9"/>
<evidence type="ECO:0000256" key="1">
    <source>
        <dbReference type="SAM" id="Phobius"/>
    </source>
</evidence>
<comment type="caution">
    <text evidence="2">The sequence shown here is derived from an EMBL/GenBank/DDBJ whole genome shotgun (WGS) entry which is preliminary data.</text>
</comment>
<protein>
    <recommendedName>
        <fullName evidence="4">ZIP family metal transporter</fullName>
    </recommendedName>
</protein>
<keyword evidence="1" id="KW-0812">Transmembrane</keyword>
<reference evidence="2 3" key="1">
    <citation type="journal article" date="2017" name="Int. J. Syst. Evol. Microbiol.">
        <title>Marinicauda algicola sp. nov., isolated from a marine red alga Rhodosorus marinus.</title>
        <authorList>
            <person name="Jeong S.E."/>
            <person name="Jeon S.H."/>
            <person name="Chun B.H."/>
            <person name="Kim D.W."/>
            <person name="Jeon C.O."/>
        </authorList>
    </citation>
    <scope>NUCLEOTIDE SEQUENCE [LARGE SCALE GENOMIC DNA]</scope>
    <source>
        <strain evidence="2 3">JCM 31718</strain>
    </source>
</reference>
<keyword evidence="1" id="KW-1133">Transmembrane helix</keyword>